<feature type="compositionally biased region" description="Polar residues" evidence="1">
    <location>
        <begin position="437"/>
        <end position="455"/>
    </location>
</feature>
<proteinExistence type="predicted"/>
<dbReference type="InterPro" id="IPR025212">
    <property type="entry name" value="CAD_CENP-Q"/>
</dbReference>
<organism evidence="2 3">
    <name type="scientific">Cudoniella acicularis</name>
    <dbReference type="NCBI Taxonomy" id="354080"/>
    <lineage>
        <taxon>Eukaryota</taxon>
        <taxon>Fungi</taxon>
        <taxon>Dikarya</taxon>
        <taxon>Ascomycota</taxon>
        <taxon>Pezizomycotina</taxon>
        <taxon>Leotiomycetes</taxon>
        <taxon>Helotiales</taxon>
        <taxon>Tricladiaceae</taxon>
        <taxon>Cudoniella</taxon>
    </lineage>
</organism>
<gene>
    <name evidence="2" type="ORF">G7Y89_g329</name>
</gene>
<evidence type="ECO:0000313" key="2">
    <source>
        <dbReference type="EMBL" id="KAF4637756.1"/>
    </source>
</evidence>
<feature type="compositionally biased region" description="Polar residues" evidence="1">
    <location>
        <begin position="150"/>
        <end position="160"/>
    </location>
</feature>
<evidence type="ECO:0000313" key="3">
    <source>
        <dbReference type="Proteomes" id="UP000566819"/>
    </source>
</evidence>
<dbReference type="OrthoDB" id="2420947at2759"/>
<sequence length="776" mass="86769">MEENTMNGLRHVVPEYLPHSTCFVAFKSRSRDLQQQARLGSLPTSKINKSFRKWQERAFLFKQISNIFQASEPDGQKRKRSRPSEWWAATASSSSAVQQDDPPALSKKTPRNRTNESNYPPDPSLNTQPEAQPGVLRRKISRPSDWWAASPSTPLQQNEASVKKDGRGSKTGLPRNVNAPLTENPRKSNSKLAVKNDGIGETKLLRRARKPTTRTVVDDSEIRISGAEAIRIGHETHDRRSKDLISKKKRVPSSHTAQPTRSDSTMPKRRGRSSLPHIQKQAATQVPSQRENQSKRGRPPNSKIEPQSTTNGTNGKTKQNEELAEDEPSRSFEPPTLDDARKRSRKSKDNGEIAKNATSAEQEVKDKRRKLRSEPESELPALELTLPKHQLCRNRTRNSDELIVETASSAFARTRRTSNRVKPTVDERVERAEKTANFKTTGGSSKAVVRTSSKKASAPDNISVPDTESSARKRKATKKTKEDLRDSKRRRVSEIAIEGDIEELTDGDIPLYQHLAAVTRKVPRHIIEERWGSLSQNCVGHIERVLVDVQRPVVIHFRDENKRIQASAALQMVSRRLLSKISKGLPFPPGTTRQQEDDFDFEKITDRRLGLEAQLTAAADSNKLLVNSLSQEMAWLESEKAVLAELEANAKSEASLRKQVGRKLHPFLQPESPTSEDGMDDLSELGFHPIFVSPQLGVSLLTMSGLQELTLLQVSEDEDLNTVAQDLDGHMDSLHGNVHQVRGLIDSIAKAKAAVQTTLFVHLDDGQYEDVILGSD</sequence>
<feature type="region of interest" description="Disordered" evidence="1">
    <location>
        <begin position="414"/>
        <end position="488"/>
    </location>
</feature>
<keyword evidence="3" id="KW-1185">Reference proteome</keyword>
<comment type="caution">
    <text evidence="2">The sequence shown here is derived from an EMBL/GenBank/DDBJ whole genome shotgun (WGS) entry which is preliminary data.</text>
</comment>
<dbReference type="Pfam" id="PF13094">
    <property type="entry name" value="CENP-Q"/>
    <property type="match status" value="1"/>
</dbReference>
<protein>
    <submittedName>
        <fullName evidence="2">Uncharacterized protein</fullName>
    </submittedName>
</protein>
<dbReference type="EMBL" id="JAAMPI010000011">
    <property type="protein sequence ID" value="KAF4637756.1"/>
    <property type="molecule type" value="Genomic_DNA"/>
</dbReference>
<reference evidence="2 3" key="1">
    <citation type="submission" date="2020-03" db="EMBL/GenBank/DDBJ databases">
        <title>Draft Genome Sequence of Cudoniella acicularis.</title>
        <authorList>
            <person name="Buettner E."/>
            <person name="Kellner H."/>
        </authorList>
    </citation>
    <scope>NUCLEOTIDE SEQUENCE [LARGE SCALE GENOMIC DNA]</scope>
    <source>
        <strain evidence="2 3">DSM 108380</strain>
    </source>
</reference>
<feature type="region of interest" description="Disordered" evidence="1">
    <location>
        <begin position="71"/>
        <end position="198"/>
    </location>
</feature>
<dbReference type="Proteomes" id="UP000566819">
    <property type="component" value="Unassembled WGS sequence"/>
</dbReference>
<feature type="compositionally biased region" description="Polar residues" evidence="1">
    <location>
        <begin position="253"/>
        <end position="265"/>
    </location>
</feature>
<feature type="compositionally biased region" description="Polar residues" evidence="1">
    <location>
        <begin position="281"/>
        <end position="291"/>
    </location>
</feature>
<dbReference type="AlphaFoldDB" id="A0A8H4RYE4"/>
<feature type="compositionally biased region" description="Basic and acidic residues" evidence="1">
    <location>
        <begin position="231"/>
        <end position="246"/>
    </location>
</feature>
<name>A0A8H4RYE4_9HELO</name>
<feature type="region of interest" description="Disordered" evidence="1">
    <location>
        <begin position="229"/>
        <end position="380"/>
    </location>
</feature>
<accession>A0A8H4RYE4</accession>
<feature type="compositionally biased region" description="Basic and acidic residues" evidence="1">
    <location>
        <begin position="423"/>
        <end position="436"/>
    </location>
</feature>
<evidence type="ECO:0000256" key="1">
    <source>
        <dbReference type="SAM" id="MobiDB-lite"/>
    </source>
</evidence>